<dbReference type="Gene3D" id="3.40.50.80">
    <property type="entry name" value="Nucleotide-binding domain of ferredoxin-NADP reductase (FNR) module"/>
    <property type="match status" value="1"/>
</dbReference>
<evidence type="ECO:0000256" key="2">
    <source>
        <dbReference type="ARBA" id="ARBA00022448"/>
    </source>
</evidence>
<dbReference type="GO" id="GO:0051537">
    <property type="term" value="F:2 iron, 2 sulfur cluster binding"/>
    <property type="evidence" value="ECO:0007669"/>
    <property type="project" value="UniProtKB-KW"/>
</dbReference>
<keyword evidence="15" id="KW-1185">Reference proteome</keyword>
<keyword evidence="5 12" id="KW-0479">Metal-binding</keyword>
<dbReference type="GO" id="GO:0046872">
    <property type="term" value="F:metal ion binding"/>
    <property type="evidence" value="ECO:0007669"/>
    <property type="project" value="UniProtKB-KW"/>
</dbReference>
<comment type="cofactor">
    <cofactor evidence="10">
        <name>[2Fe-2S] cluster</name>
        <dbReference type="ChEBI" id="CHEBI:190135"/>
    </cofactor>
</comment>
<comment type="cofactor">
    <cofactor evidence="11">
        <name>FAD</name>
        <dbReference type="ChEBI" id="CHEBI:57692"/>
    </cofactor>
    <text evidence="11">Binds 1 FAD per subunit.</text>
</comment>
<evidence type="ECO:0000256" key="11">
    <source>
        <dbReference type="PIRSR" id="PIRSR006816-1"/>
    </source>
</evidence>
<dbReference type="GO" id="GO:0016491">
    <property type="term" value="F:oxidoreductase activity"/>
    <property type="evidence" value="ECO:0007669"/>
    <property type="project" value="InterPro"/>
</dbReference>
<dbReference type="Proteomes" id="UP000280960">
    <property type="component" value="Chromosome"/>
</dbReference>
<keyword evidence="3 11" id="KW-0285">Flavoprotein</keyword>
<dbReference type="PRINTS" id="PR00406">
    <property type="entry name" value="CYTB5RDTASE"/>
</dbReference>
<dbReference type="GO" id="GO:0050660">
    <property type="term" value="F:flavin adenine dinucleotide binding"/>
    <property type="evidence" value="ECO:0007669"/>
    <property type="project" value="InterPro"/>
</dbReference>
<dbReference type="Gene3D" id="2.10.240.10">
    <property type="entry name" value="Dihydroorotate dehydrogenase, electron transfer subunit"/>
    <property type="match status" value="1"/>
</dbReference>
<keyword evidence="9 12" id="KW-0411">Iron-sulfur</keyword>
<gene>
    <name evidence="14" type="ORF">D2962_16565</name>
</gene>
<dbReference type="Pfam" id="PF10418">
    <property type="entry name" value="DHODB_Fe-S_bind"/>
    <property type="match status" value="1"/>
</dbReference>
<evidence type="ECO:0000256" key="10">
    <source>
        <dbReference type="ARBA" id="ARBA00034078"/>
    </source>
</evidence>
<dbReference type="CDD" id="cd06218">
    <property type="entry name" value="DHOD_e_trans"/>
    <property type="match status" value="1"/>
</dbReference>
<evidence type="ECO:0000256" key="12">
    <source>
        <dbReference type="PIRSR" id="PIRSR006816-2"/>
    </source>
</evidence>
<feature type="binding site" evidence="11">
    <location>
        <begin position="56"/>
        <end position="57"/>
    </location>
    <ligand>
        <name>FAD</name>
        <dbReference type="ChEBI" id="CHEBI:57692"/>
    </ligand>
</feature>
<feature type="binding site" evidence="12">
    <location>
        <position position="245"/>
    </location>
    <ligand>
        <name>[2Fe-2S] cluster</name>
        <dbReference type="ChEBI" id="CHEBI:190135"/>
    </ligand>
</feature>
<feature type="binding site" evidence="11">
    <location>
        <begin position="32"/>
        <end position="35"/>
    </location>
    <ligand>
        <name>FAD</name>
        <dbReference type="ChEBI" id="CHEBI:57692"/>
    </ligand>
</feature>
<dbReference type="Gene3D" id="2.40.30.10">
    <property type="entry name" value="Translation factors"/>
    <property type="match status" value="1"/>
</dbReference>
<evidence type="ECO:0000256" key="3">
    <source>
        <dbReference type="ARBA" id="ARBA00022630"/>
    </source>
</evidence>
<accession>A0A3G2RBF7</accession>
<comment type="similarity">
    <text evidence="1">Belongs to the PyrK family.</text>
</comment>
<dbReference type="InterPro" id="IPR019480">
    <property type="entry name" value="Dihydroorotate_DH_Fe-S-bd"/>
</dbReference>
<dbReference type="GO" id="GO:0006221">
    <property type="term" value="P:pyrimidine nucleotide biosynthetic process"/>
    <property type="evidence" value="ECO:0007669"/>
    <property type="project" value="InterPro"/>
</dbReference>
<dbReference type="SUPFAM" id="SSF52343">
    <property type="entry name" value="Ferredoxin reductase-like, C-terminal NADP-linked domain"/>
    <property type="match status" value="1"/>
</dbReference>
<dbReference type="InterPro" id="IPR017927">
    <property type="entry name" value="FAD-bd_FR_type"/>
</dbReference>
<feature type="binding site" evidence="12">
    <location>
        <position position="242"/>
    </location>
    <ligand>
        <name>[2Fe-2S] cluster</name>
        <dbReference type="ChEBI" id="CHEBI:190135"/>
    </ligand>
</feature>
<keyword evidence="8 12" id="KW-0408">Iron</keyword>
<dbReference type="PIRSF" id="PIRSF006816">
    <property type="entry name" value="Cyc3_hyd_g"/>
    <property type="match status" value="1"/>
</dbReference>
<reference evidence="14 15" key="1">
    <citation type="submission" date="2018-10" db="EMBL/GenBank/DDBJ databases">
        <authorList>
            <person name="Zhang X."/>
        </authorList>
    </citation>
    <scope>NUCLEOTIDE SEQUENCE [LARGE SCALE GENOMIC DNA]</scope>
    <source>
        <strain evidence="14 15">SK-G1</strain>
    </source>
</reference>
<evidence type="ECO:0000256" key="7">
    <source>
        <dbReference type="ARBA" id="ARBA00022982"/>
    </source>
</evidence>
<feature type="binding site" evidence="12">
    <location>
        <position position="258"/>
    </location>
    <ligand>
        <name>[2Fe-2S] cluster</name>
        <dbReference type="ChEBI" id="CHEBI:190135"/>
    </ligand>
</feature>
<dbReference type="InterPro" id="IPR050353">
    <property type="entry name" value="PyrK_electron_transfer"/>
</dbReference>
<feature type="binding site" evidence="11">
    <location>
        <begin position="49"/>
        <end position="51"/>
    </location>
    <ligand>
        <name>FAD</name>
        <dbReference type="ChEBI" id="CHEBI:57692"/>
    </ligand>
</feature>
<dbReference type="PANTHER" id="PTHR43513:SF3">
    <property type="entry name" value="DIHYDROOROTATE DEHYDROGENASE B (NAD(+)), ELECTRON TRANSFER SUBUNIT-RELATED"/>
    <property type="match status" value="1"/>
</dbReference>
<dbReference type="SUPFAM" id="SSF63380">
    <property type="entry name" value="Riboflavin synthase domain-like"/>
    <property type="match status" value="1"/>
</dbReference>
<keyword evidence="6 11" id="KW-0274">FAD</keyword>
<protein>
    <submittedName>
        <fullName evidence="14">Dihydroorotate dehydrogenase electron transfer subunit</fullName>
    </submittedName>
</protein>
<dbReference type="AlphaFoldDB" id="A0A3G2RBF7"/>
<evidence type="ECO:0000256" key="5">
    <source>
        <dbReference type="ARBA" id="ARBA00022723"/>
    </source>
</evidence>
<evidence type="ECO:0000256" key="1">
    <source>
        <dbReference type="ARBA" id="ARBA00006422"/>
    </source>
</evidence>
<evidence type="ECO:0000256" key="8">
    <source>
        <dbReference type="ARBA" id="ARBA00023004"/>
    </source>
</evidence>
<keyword evidence="4 12" id="KW-0001">2Fe-2S</keyword>
<dbReference type="PANTHER" id="PTHR43513">
    <property type="entry name" value="DIHYDROOROTATE DEHYDROGENASE B (NAD(+)), ELECTRON TRANSFER SUBUNIT"/>
    <property type="match status" value="1"/>
</dbReference>
<evidence type="ECO:0000313" key="15">
    <source>
        <dbReference type="Proteomes" id="UP000280960"/>
    </source>
</evidence>
<organism evidence="14 15">
    <name type="scientific">Biomaibacter acetigenes</name>
    <dbReference type="NCBI Taxonomy" id="2316383"/>
    <lineage>
        <taxon>Bacteria</taxon>
        <taxon>Bacillati</taxon>
        <taxon>Bacillota</taxon>
        <taxon>Clostridia</taxon>
        <taxon>Thermosediminibacterales</taxon>
        <taxon>Tepidanaerobacteraceae</taxon>
        <taxon>Biomaibacter</taxon>
    </lineage>
</organism>
<keyword evidence="7" id="KW-0249">Electron transport</keyword>
<dbReference type="InterPro" id="IPR039261">
    <property type="entry name" value="FNR_nucleotide-bd"/>
</dbReference>
<feature type="binding site" evidence="12">
    <location>
        <position position="237"/>
    </location>
    <ligand>
        <name>[2Fe-2S] cluster</name>
        <dbReference type="ChEBI" id="CHEBI:190135"/>
    </ligand>
</feature>
<dbReference type="EMBL" id="CP033169">
    <property type="protein sequence ID" value="AYO32348.1"/>
    <property type="molecule type" value="Genomic_DNA"/>
</dbReference>
<dbReference type="KEGG" id="bacg:D2962_16565"/>
<dbReference type="InterPro" id="IPR037117">
    <property type="entry name" value="Dihydroorotate_DH_ele_sf"/>
</dbReference>
<name>A0A3G2RBF7_9FIRM</name>
<evidence type="ECO:0000256" key="4">
    <source>
        <dbReference type="ARBA" id="ARBA00022714"/>
    </source>
</evidence>
<comment type="cofactor">
    <cofactor evidence="12">
        <name>[2Fe-2S] cluster</name>
        <dbReference type="ChEBI" id="CHEBI:190135"/>
    </cofactor>
    <text evidence="12">Binds 1 [2Fe-2S] cluster per subunit.</text>
</comment>
<evidence type="ECO:0000256" key="9">
    <source>
        <dbReference type="ARBA" id="ARBA00023014"/>
    </source>
</evidence>
<dbReference type="InterPro" id="IPR017938">
    <property type="entry name" value="Riboflavin_synthase-like_b-brl"/>
</dbReference>
<evidence type="ECO:0000256" key="6">
    <source>
        <dbReference type="ARBA" id="ARBA00022827"/>
    </source>
</evidence>
<evidence type="ECO:0000259" key="13">
    <source>
        <dbReference type="PROSITE" id="PS51384"/>
    </source>
</evidence>
<dbReference type="InterPro" id="IPR012165">
    <property type="entry name" value="Cyt_c3_hydrogenase_gsu"/>
</dbReference>
<feature type="domain" description="FAD-binding FR-type" evidence="13">
    <location>
        <begin position="1"/>
        <end position="81"/>
    </location>
</feature>
<proteinExistence type="inferred from homology"/>
<sequence>MVLNCPEIAATAKPGQFIHIRCSDGLSPLLRRPISIAMADIDTGTIEIIYRVVGEGTKILARKKKGETLDIMGPLGKGFPIPEGIKFPAIVGGGIGVAPLLFLAKAINTANKRETAGIIFAGFSSDDETFGTFFMEDCGFKLEICTDDGSRGYKGFPTDLLEKYINDRKIENDTASVNSSKEIIGPMSPHVEIKAGGKNAIDIIYACGPKPLLAKVKSIAAGAGIPACLSLEERMACGVGACLGCAVKSAEGGYMKVCKDGPVFEASQVEI</sequence>
<dbReference type="PROSITE" id="PS51384">
    <property type="entry name" value="FAD_FR"/>
    <property type="match status" value="1"/>
</dbReference>
<evidence type="ECO:0000313" key="14">
    <source>
        <dbReference type="EMBL" id="AYO32348.1"/>
    </source>
</evidence>
<keyword evidence="2" id="KW-0813">Transport</keyword>